<protein>
    <submittedName>
        <fullName evidence="1">Uncharacterized protein</fullName>
    </submittedName>
</protein>
<gene>
    <name evidence="1" type="ORF">C4D60_Mb02t20270</name>
</gene>
<dbReference type="Proteomes" id="UP000317650">
    <property type="component" value="Chromosome 2"/>
</dbReference>
<evidence type="ECO:0000313" key="1">
    <source>
        <dbReference type="EMBL" id="THU45655.1"/>
    </source>
</evidence>
<evidence type="ECO:0000313" key="2">
    <source>
        <dbReference type="Proteomes" id="UP000317650"/>
    </source>
</evidence>
<comment type="caution">
    <text evidence="1">The sequence shown here is derived from an EMBL/GenBank/DDBJ whole genome shotgun (WGS) entry which is preliminary data.</text>
</comment>
<name>A0A4S8IC29_MUSBA</name>
<accession>A0A4S8IC29</accession>
<reference evidence="1 2" key="1">
    <citation type="journal article" date="2019" name="Nat. Plants">
        <title>Genome sequencing of Musa balbisiana reveals subgenome evolution and function divergence in polyploid bananas.</title>
        <authorList>
            <person name="Yao X."/>
        </authorList>
    </citation>
    <scope>NUCLEOTIDE SEQUENCE [LARGE SCALE GENOMIC DNA]</scope>
    <source>
        <strain evidence="2">cv. DH-PKW</strain>
        <tissue evidence="1">Leaves</tissue>
    </source>
</reference>
<proteinExistence type="predicted"/>
<organism evidence="1 2">
    <name type="scientific">Musa balbisiana</name>
    <name type="common">Banana</name>
    <dbReference type="NCBI Taxonomy" id="52838"/>
    <lineage>
        <taxon>Eukaryota</taxon>
        <taxon>Viridiplantae</taxon>
        <taxon>Streptophyta</taxon>
        <taxon>Embryophyta</taxon>
        <taxon>Tracheophyta</taxon>
        <taxon>Spermatophyta</taxon>
        <taxon>Magnoliopsida</taxon>
        <taxon>Liliopsida</taxon>
        <taxon>Zingiberales</taxon>
        <taxon>Musaceae</taxon>
        <taxon>Musa</taxon>
    </lineage>
</organism>
<dbReference type="AlphaFoldDB" id="A0A4S8IC29"/>
<dbReference type="EMBL" id="PYDT01000011">
    <property type="protein sequence ID" value="THU45655.1"/>
    <property type="molecule type" value="Genomic_DNA"/>
</dbReference>
<keyword evidence="2" id="KW-1185">Reference proteome</keyword>
<sequence length="79" mass="8816">MERRGLPLLGDFSTPIDHALGLVEPSAFDVLGVCEKAIAERCRSGTALRQRAPQSPSMRKPCYRVRHFLTQPTACLTYQ</sequence>